<dbReference type="PANTHER" id="PTHR45947">
    <property type="entry name" value="SULFOQUINOVOSYL TRANSFERASE SQD2"/>
    <property type="match status" value="1"/>
</dbReference>
<dbReference type="RefSeq" id="WP_130971789.1">
    <property type="nucleotide sequence ID" value="NZ_SITJ01000081.1"/>
</dbReference>
<dbReference type="Proteomes" id="UP000291600">
    <property type="component" value="Unassembled WGS sequence"/>
</dbReference>
<dbReference type="InterPro" id="IPR028098">
    <property type="entry name" value="Glyco_trans_4-like_N"/>
</dbReference>
<evidence type="ECO:0000259" key="2">
    <source>
        <dbReference type="Pfam" id="PF13439"/>
    </source>
</evidence>
<protein>
    <submittedName>
        <fullName evidence="4">Glycosyltransferase</fullName>
    </submittedName>
    <submittedName>
        <fullName evidence="3">UDP-D-galactose:glucosyl--lipopolysaccharide-1, 6-D-galactosyltransferase</fullName>
    </submittedName>
</protein>
<dbReference type="AlphaFoldDB" id="A0A172X096"/>
<feature type="domain" description="Glycosyl transferase family 1" evidence="1">
    <location>
        <begin position="180"/>
        <end position="306"/>
    </location>
</feature>
<dbReference type="SUPFAM" id="SSF53756">
    <property type="entry name" value="UDP-Glycosyltransferase/glycogen phosphorylase"/>
    <property type="match status" value="1"/>
</dbReference>
<keyword evidence="3" id="KW-0328">Glycosyltransferase</keyword>
<dbReference type="Pfam" id="PF13439">
    <property type="entry name" value="Glyco_transf_4"/>
    <property type="match status" value="1"/>
</dbReference>
<dbReference type="EMBL" id="SITJ01000081">
    <property type="protein sequence ID" value="TBL64670.1"/>
    <property type="molecule type" value="Genomic_DNA"/>
</dbReference>
<proteinExistence type="predicted"/>
<name>A0A172X096_HAFAL</name>
<evidence type="ECO:0000313" key="5">
    <source>
        <dbReference type="Proteomes" id="UP000291600"/>
    </source>
</evidence>
<dbReference type="PANTHER" id="PTHR45947:SF3">
    <property type="entry name" value="SULFOQUINOVOSYL TRANSFERASE SQD2"/>
    <property type="match status" value="1"/>
</dbReference>
<dbReference type="CDD" id="cd03801">
    <property type="entry name" value="GT4_PimA-like"/>
    <property type="match status" value="1"/>
</dbReference>
<organism evidence="3">
    <name type="scientific">Hafnia alvei</name>
    <dbReference type="NCBI Taxonomy" id="569"/>
    <lineage>
        <taxon>Bacteria</taxon>
        <taxon>Pseudomonadati</taxon>
        <taxon>Pseudomonadota</taxon>
        <taxon>Gammaproteobacteria</taxon>
        <taxon>Enterobacterales</taxon>
        <taxon>Hafniaceae</taxon>
        <taxon>Hafnia</taxon>
    </lineage>
</organism>
<dbReference type="InterPro" id="IPR050194">
    <property type="entry name" value="Glycosyltransferase_grp1"/>
</dbReference>
<reference evidence="4 5" key="2">
    <citation type="submission" date="2019-02" db="EMBL/GenBank/DDBJ databases">
        <title>Comparative genomic analysis of the Hafnia genus genomes.</title>
        <authorList>
            <person name="Zhiqiu Y."/>
            <person name="Chao Y."/>
            <person name="Yuhui D."/>
            <person name="Di H."/>
            <person name="Bin L."/>
        </authorList>
    </citation>
    <scope>NUCLEOTIDE SEQUENCE [LARGE SCALE GENOMIC DNA]</scope>
    <source>
        <strain evidence="4 5">PCM_1210</strain>
    </source>
</reference>
<evidence type="ECO:0000259" key="1">
    <source>
        <dbReference type="Pfam" id="PF00534"/>
    </source>
</evidence>
<keyword evidence="3" id="KW-0808">Transferase</keyword>
<dbReference type="GO" id="GO:0016757">
    <property type="term" value="F:glycosyltransferase activity"/>
    <property type="evidence" value="ECO:0007669"/>
    <property type="project" value="UniProtKB-KW"/>
</dbReference>
<gene>
    <name evidence="4" type="ORF">EYY96_22175</name>
</gene>
<sequence>MRVLYIIPSFKNSGPINVCFNIIKFLPKKFEVDVLSFMDGDRKNEFDEISNTIVISKYNFFSIVKFVKKGNYDVIHSHCLIPDLYNAIFPHSYANKISTIHNYLDVDYAYSKGKLIGGLMGLVNRLSFSFIDKNIACSESVKDFCIEFYNIKNISYISNGVDSLSDDSWGDENLSDDRDDGVDKFYYVGVLNSRKNVSQILKVFTLWSINKNVVLNIIGEGTEFLKLKNEYSNEKIIFHGVIEKPSFLVRRMDCFISASKAEGLPLAMLEALAAGNTFICSNIMPHVEIYSSSHESCGFIYDSTDSGLRLALDAYYYHPNKRNLKDNARKVYESKYTAEIMSQSYASTYIEK</sequence>
<accession>A0A172X096</accession>
<dbReference type="Pfam" id="PF00534">
    <property type="entry name" value="Glycos_transf_1"/>
    <property type="match status" value="1"/>
</dbReference>
<reference evidence="3" key="1">
    <citation type="journal article" date="2016" name="PLoS ONE">
        <title>Genetic Diversity of O-Antigens in Hafnia alvei and the Development of a Suspension Array for Serotype Detection.</title>
        <authorList>
            <person name="Duan Z."/>
            <person name="Niedziela T."/>
            <person name="Lugowski C."/>
            <person name="Cao B."/>
            <person name="Wang T."/>
            <person name="Xu L."/>
            <person name="Yang B."/>
            <person name="Liu B."/>
            <person name="Wang L."/>
        </authorList>
    </citation>
    <scope>NUCLEOTIDE SEQUENCE</scope>
    <source>
        <strain evidence="3">PCM1210</strain>
    </source>
</reference>
<evidence type="ECO:0000313" key="4">
    <source>
        <dbReference type="EMBL" id="TBL64670.1"/>
    </source>
</evidence>
<dbReference type="InterPro" id="IPR001296">
    <property type="entry name" value="Glyco_trans_1"/>
</dbReference>
<dbReference type="Gene3D" id="3.40.50.2000">
    <property type="entry name" value="Glycogen Phosphorylase B"/>
    <property type="match status" value="2"/>
</dbReference>
<dbReference type="EMBL" id="KX117087">
    <property type="protein sequence ID" value="ANF30035.1"/>
    <property type="molecule type" value="Genomic_DNA"/>
</dbReference>
<evidence type="ECO:0000313" key="3">
    <source>
        <dbReference type="EMBL" id="ANF30035.1"/>
    </source>
</evidence>
<feature type="domain" description="Glycosyltransferase subfamily 4-like N-terminal" evidence="2">
    <location>
        <begin position="17"/>
        <end position="162"/>
    </location>
</feature>